<accession>A0A177NZG4</accession>
<dbReference type="GO" id="GO:0042254">
    <property type="term" value="P:ribosome biogenesis"/>
    <property type="evidence" value="ECO:0007669"/>
    <property type="project" value="UniProtKB-KW"/>
</dbReference>
<evidence type="ECO:0000256" key="2">
    <source>
        <dbReference type="ARBA" id="ARBA00010740"/>
    </source>
</evidence>
<name>A0A177NZG4_9GAMM</name>
<gene>
    <name evidence="6" type="ORF">A1355_01760</name>
</gene>
<dbReference type="Pfam" id="PF02620">
    <property type="entry name" value="YceD"/>
    <property type="match status" value="1"/>
</dbReference>
<organism evidence="6 7">
    <name type="scientific">Methylomonas koyamae</name>
    <dbReference type="NCBI Taxonomy" id="702114"/>
    <lineage>
        <taxon>Bacteria</taxon>
        <taxon>Pseudomonadati</taxon>
        <taxon>Pseudomonadota</taxon>
        <taxon>Gammaproteobacteria</taxon>
        <taxon>Methylococcales</taxon>
        <taxon>Methylococcaceae</taxon>
        <taxon>Methylomonas</taxon>
    </lineage>
</organism>
<dbReference type="InterPro" id="IPR003772">
    <property type="entry name" value="YceD"/>
</dbReference>
<keyword evidence="7" id="KW-1185">Reference proteome</keyword>
<evidence type="ECO:0000313" key="6">
    <source>
        <dbReference type="EMBL" id="OAI23034.1"/>
    </source>
</evidence>
<comment type="function">
    <text evidence="1">Plays a role in synthesis, processing and/or stability of 23S rRNA.</text>
</comment>
<evidence type="ECO:0000256" key="5">
    <source>
        <dbReference type="ARBA" id="ARBA00031841"/>
    </source>
</evidence>
<dbReference type="OrthoDB" id="9786771at2"/>
<comment type="caution">
    <text evidence="6">The sequence shown here is derived from an EMBL/GenBank/DDBJ whole genome shotgun (WGS) entry which is preliminary data.</text>
</comment>
<dbReference type="AlphaFoldDB" id="A0A177NZG4"/>
<proteinExistence type="inferred from homology"/>
<protein>
    <recommendedName>
        <fullName evidence="3">Large ribosomal RNA subunit accumulation protein YceD</fullName>
    </recommendedName>
    <alternativeName>
        <fullName evidence="5">23S rRNA accumulation protein YceD</fullName>
    </alternativeName>
</protein>
<comment type="similarity">
    <text evidence="2">Belongs to the DUF177 domain family.</text>
</comment>
<keyword evidence="4" id="KW-0690">Ribosome biogenesis</keyword>
<dbReference type="PANTHER" id="PTHR38099">
    <property type="entry name" value="LARGE RIBOSOMAL RNA SUBUNIT ACCUMULATION PROTEIN YCED"/>
    <property type="match status" value="1"/>
</dbReference>
<dbReference type="PANTHER" id="PTHR38099:SF1">
    <property type="entry name" value="LARGE RIBOSOMAL RNA SUBUNIT ACCUMULATION PROTEIN YCED"/>
    <property type="match status" value="1"/>
</dbReference>
<evidence type="ECO:0000256" key="3">
    <source>
        <dbReference type="ARBA" id="ARBA00015716"/>
    </source>
</evidence>
<sequence length="170" mass="19130">MSDKFPDRIDPLVFAERRGTVAGQLALAQFERLSDYLVERDGAVDVRLEFDKEGKRVVLSGQIVGTVQLECQSCLQGVAWPLDIRFKLAVVATPTEAERLEDYEPIVLDDDKISLHAVVEDEILLAIPDFPRHEHRCLERNSSSDNDYTDSRTKADNPFSVLAKLKKTGD</sequence>
<evidence type="ECO:0000313" key="7">
    <source>
        <dbReference type="Proteomes" id="UP000077628"/>
    </source>
</evidence>
<reference evidence="7" key="1">
    <citation type="submission" date="2016-03" db="EMBL/GenBank/DDBJ databases">
        <authorList>
            <person name="Heylen K."/>
            <person name="De Vos P."/>
            <person name="Vekeman B."/>
        </authorList>
    </citation>
    <scope>NUCLEOTIDE SEQUENCE [LARGE SCALE GENOMIC DNA]</scope>
    <source>
        <strain evidence="7">R-45383</strain>
    </source>
</reference>
<dbReference type="InterPro" id="IPR039255">
    <property type="entry name" value="YceD_bac"/>
</dbReference>
<dbReference type="EMBL" id="LUUK01000067">
    <property type="protein sequence ID" value="OAI23034.1"/>
    <property type="molecule type" value="Genomic_DNA"/>
</dbReference>
<evidence type="ECO:0000256" key="4">
    <source>
        <dbReference type="ARBA" id="ARBA00022517"/>
    </source>
</evidence>
<dbReference type="Proteomes" id="UP000077628">
    <property type="component" value="Unassembled WGS sequence"/>
</dbReference>
<dbReference type="RefSeq" id="WP_064026098.1">
    <property type="nucleotide sequence ID" value="NZ_LUUK01000067.1"/>
</dbReference>
<dbReference type="STRING" id="702114.A1355_01760"/>
<dbReference type="GO" id="GO:0005829">
    <property type="term" value="C:cytosol"/>
    <property type="evidence" value="ECO:0007669"/>
    <property type="project" value="TreeGrafter"/>
</dbReference>
<evidence type="ECO:0000256" key="1">
    <source>
        <dbReference type="ARBA" id="ARBA00002868"/>
    </source>
</evidence>